<feature type="signal peptide" evidence="2">
    <location>
        <begin position="1"/>
        <end position="17"/>
    </location>
</feature>
<protein>
    <recommendedName>
        <fullName evidence="5">Lipoprotein</fullName>
    </recommendedName>
</protein>
<dbReference type="PROSITE" id="PS51257">
    <property type="entry name" value="PROKAR_LIPOPROTEIN"/>
    <property type="match status" value="1"/>
</dbReference>
<organism evidence="3 4">
    <name type="scientific">Chryseobacterium takakiae</name>
    <dbReference type="NCBI Taxonomy" id="1302685"/>
    <lineage>
        <taxon>Bacteria</taxon>
        <taxon>Pseudomonadati</taxon>
        <taxon>Bacteroidota</taxon>
        <taxon>Flavobacteriia</taxon>
        <taxon>Flavobacteriales</taxon>
        <taxon>Weeksellaceae</taxon>
        <taxon>Chryseobacterium group</taxon>
        <taxon>Chryseobacterium</taxon>
    </lineage>
</organism>
<feature type="region of interest" description="Disordered" evidence="1">
    <location>
        <begin position="26"/>
        <end position="55"/>
    </location>
</feature>
<dbReference type="Proteomes" id="UP000184236">
    <property type="component" value="Unassembled WGS sequence"/>
</dbReference>
<feature type="compositionally biased region" description="Low complexity" evidence="1">
    <location>
        <begin position="35"/>
        <end position="47"/>
    </location>
</feature>
<name>A0A1M4T7W4_9FLAO</name>
<dbReference type="EMBL" id="FQVO01000001">
    <property type="protein sequence ID" value="SHE40357.1"/>
    <property type="molecule type" value="Genomic_DNA"/>
</dbReference>
<accession>A0A1M4T7W4</accession>
<evidence type="ECO:0000313" key="3">
    <source>
        <dbReference type="EMBL" id="SHE40357.1"/>
    </source>
</evidence>
<evidence type="ECO:0000313" key="4">
    <source>
        <dbReference type="Proteomes" id="UP000184236"/>
    </source>
</evidence>
<feature type="chain" id="PRO_5012522087" description="Lipoprotein" evidence="2">
    <location>
        <begin position="18"/>
        <end position="55"/>
    </location>
</feature>
<evidence type="ECO:0000256" key="2">
    <source>
        <dbReference type="SAM" id="SignalP"/>
    </source>
</evidence>
<dbReference type="AlphaFoldDB" id="A0A1M4T7W4"/>
<dbReference type="RefSeq" id="WP_178337290.1">
    <property type="nucleotide sequence ID" value="NZ_FQVO01000001.1"/>
</dbReference>
<dbReference type="STRING" id="1302685.SAMN05444408_101252"/>
<keyword evidence="4" id="KW-1185">Reference proteome</keyword>
<keyword evidence="2" id="KW-0732">Signal</keyword>
<gene>
    <name evidence="3" type="ORF">SAMN05444408_101252</name>
</gene>
<evidence type="ECO:0000256" key="1">
    <source>
        <dbReference type="SAM" id="MobiDB-lite"/>
    </source>
</evidence>
<evidence type="ECO:0008006" key="5">
    <source>
        <dbReference type="Google" id="ProtNLM"/>
    </source>
</evidence>
<reference evidence="4" key="1">
    <citation type="submission" date="2016-11" db="EMBL/GenBank/DDBJ databases">
        <authorList>
            <person name="Varghese N."/>
            <person name="Submissions S."/>
        </authorList>
    </citation>
    <scope>NUCLEOTIDE SEQUENCE [LARGE SCALE GENOMIC DNA]</scope>
    <source>
        <strain evidence="4">DSM 26898</strain>
    </source>
</reference>
<proteinExistence type="predicted"/>
<sequence>MKTTALLLGIISLFALSSCKCDFDEDEPKNKYDGKNSGTNKNNGSTSENDTLQIK</sequence>